<dbReference type="Gene3D" id="3.90.1720.10">
    <property type="entry name" value="endopeptidase domain like (from Nostoc punctiforme)"/>
    <property type="match status" value="1"/>
</dbReference>
<evidence type="ECO:0000313" key="6">
    <source>
        <dbReference type="EMBL" id="GGB55446.1"/>
    </source>
</evidence>
<evidence type="ECO:0000256" key="2">
    <source>
        <dbReference type="ARBA" id="ARBA00022670"/>
    </source>
</evidence>
<protein>
    <submittedName>
        <fullName evidence="6">Peptidase</fullName>
    </submittedName>
</protein>
<keyword evidence="3" id="KW-0378">Hydrolase</keyword>
<dbReference type="GO" id="GO:0008234">
    <property type="term" value="F:cysteine-type peptidase activity"/>
    <property type="evidence" value="ECO:0007669"/>
    <property type="project" value="UniProtKB-KW"/>
</dbReference>
<dbReference type="InterPro" id="IPR011929">
    <property type="entry name" value="Phage_pept_NlpC/P60"/>
</dbReference>
<feature type="domain" description="NlpC/P60" evidence="5">
    <location>
        <begin position="5"/>
        <end position="149"/>
    </location>
</feature>
<reference evidence="6" key="2">
    <citation type="submission" date="2020-09" db="EMBL/GenBank/DDBJ databases">
        <authorList>
            <person name="Sun Q."/>
            <person name="Zhou Y."/>
        </authorList>
    </citation>
    <scope>NUCLEOTIDE SEQUENCE</scope>
    <source>
        <strain evidence="6">CGMCC 1.12426</strain>
    </source>
</reference>
<organism evidence="6 7">
    <name type="scientific">Roseibium aquae</name>
    <dbReference type="NCBI Taxonomy" id="1323746"/>
    <lineage>
        <taxon>Bacteria</taxon>
        <taxon>Pseudomonadati</taxon>
        <taxon>Pseudomonadota</taxon>
        <taxon>Alphaproteobacteria</taxon>
        <taxon>Hyphomicrobiales</taxon>
        <taxon>Stappiaceae</taxon>
        <taxon>Roseibium</taxon>
    </lineage>
</organism>
<gene>
    <name evidence="6" type="ORF">GCM10011316_29390</name>
</gene>
<evidence type="ECO:0000259" key="5">
    <source>
        <dbReference type="PROSITE" id="PS51935"/>
    </source>
</evidence>
<dbReference type="EMBL" id="BMFA01000008">
    <property type="protein sequence ID" value="GGB55446.1"/>
    <property type="molecule type" value="Genomic_DNA"/>
</dbReference>
<comment type="similarity">
    <text evidence="1">Belongs to the peptidase C40 family.</text>
</comment>
<keyword evidence="2" id="KW-0645">Protease</keyword>
<dbReference type="AlphaFoldDB" id="A0A916X2K3"/>
<dbReference type="InterPro" id="IPR000064">
    <property type="entry name" value="NLP_P60_dom"/>
</dbReference>
<dbReference type="SUPFAM" id="SSF54001">
    <property type="entry name" value="Cysteine proteinases"/>
    <property type="match status" value="1"/>
</dbReference>
<keyword evidence="4" id="KW-0788">Thiol protease</keyword>
<keyword evidence="7" id="KW-1185">Reference proteome</keyword>
<dbReference type="NCBIfam" id="TIGR02219">
    <property type="entry name" value="phage_NlpC_fam"/>
    <property type="match status" value="1"/>
</dbReference>
<dbReference type="GO" id="GO:0006508">
    <property type="term" value="P:proteolysis"/>
    <property type="evidence" value="ECO:0007669"/>
    <property type="project" value="UniProtKB-KW"/>
</dbReference>
<dbReference type="InterPro" id="IPR038765">
    <property type="entry name" value="Papain-like_cys_pep_sf"/>
</dbReference>
<evidence type="ECO:0000256" key="4">
    <source>
        <dbReference type="ARBA" id="ARBA00022807"/>
    </source>
</evidence>
<sequence>MTRPPLTRSAIVTAARSWIGTPYVHQAARKHAGCDCLGLIRGVWREVMGTEPEVPPPYTPDWAERSRTETLRDAAARHLIGIDPGDADAGDVLLFAFRDRLPAKHCALLTTAIDAPAPRILHAHEHLPVCEVPLIPAWRKRIRFAFHFPGVL</sequence>
<accession>A0A916X2K3</accession>
<evidence type="ECO:0000256" key="1">
    <source>
        <dbReference type="ARBA" id="ARBA00007074"/>
    </source>
</evidence>
<comment type="caution">
    <text evidence="6">The sequence shown here is derived from an EMBL/GenBank/DDBJ whole genome shotgun (WGS) entry which is preliminary data.</text>
</comment>
<name>A0A916X2K3_9HYPH</name>
<evidence type="ECO:0000313" key="7">
    <source>
        <dbReference type="Proteomes" id="UP000605148"/>
    </source>
</evidence>
<dbReference type="PROSITE" id="PS51935">
    <property type="entry name" value="NLPC_P60"/>
    <property type="match status" value="1"/>
</dbReference>
<dbReference type="OrthoDB" id="6058745at2"/>
<dbReference type="Proteomes" id="UP000605148">
    <property type="component" value="Unassembled WGS sequence"/>
</dbReference>
<evidence type="ECO:0000256" key="3">
    <source>
        <dbReference type="ARBA" id="ARBA00022801"/>
    </source>
</evidence>
<reference evidence="6" key="1">
    <citation type="journal article" date="2014" name="Int. J. Syst. Evol. Microbiol.">
        <title>Complete genome sequence of Corynebacterium casei LMG S-19264T (=DSM 44701T), isolated from a smear-ripened cheese.</title>
        <authorList>
            <consortium name="US DOE Joint Genome Institute (JGI-PGF)"/>
            <person name="Walter F."/>
            <person name="Albersmeier A."/>
            <person name="Kalinowski J."/>
            <person name="Ruckert C."/>
        </authorList>
    </citation>
    <scope>NUCLEOTIDE SEQUENCE</scope>
    <source>
        <strain evidence="6">CGMCC 1.12426</strain>
    </source>
</reference>
<proteinExistence type="inferred from homology"/>